<comment type="caution">
    <text evidence="9">The sequence shown here is derived from an EMBL/GenBank/DDBJ whole genome shotgun (WGS) entry which is preliminary data.</text>
</comment>
<keyword evidence="2 7" id="KW-0813">Transport</keyword>
<keyword evidence="3" id="KW-1003">Cell membrane</keyword>
<evidence type="ECO:0000256" key="4">
    <source>
        <dbReference type="ARBA" id="ARBA00022692"/>
    </source>
</evidence>
<keyword evidence="5 7" id="KW-1133">Transmembrane helix</keyword>
<feature type="transmembrane region" description="Helical" evidence="7">
    <location>
        <begin position="99"/>
        <end position="122"/>
    </location>
</feature>
<evidence type="ECO:0000259" key="8">
    <source>
        <dbReference type="PROSITE" id="PS50928"/>
    </source>
</evidence>
<keyword evidence="10" id="KW-1185">Reference proteome</keyword>
<dbReference type="Proteomes" id="UP000440096">
    <property type="component" value="Unassembled WGS sequence"/>
</dbReference>
<evidence type="ECO:0000256" key="2">
    <source>
        <dbReference type="ARBA" id="ARBA00022448"/>
    </source>
</evidence>
<feature type="transmembrane region" description="Helical" evidence="7">
    <location>
        <begin position="234"/>
        <end position="257"/>
    </location>
</feature>
<dbReference type="GO" id="GO:0055085">
    <property type="term" value="P:transmembrane transport"/>
    <property type="evidence" value="ECO:0007669"/>
    <property type="project" value="InterPro"/>
</dbReference>
<proteinExistence type="inferred from homology"/>
<protein>
    <submittedName>
        <fullName evidence="9">ABC transporter permease subunit</fullName>
    </submittedName>
</protein>
<dbReference type="SUPFAM" id="SSF161098">
    <property type="entry name" value="MetI-like"/>
    <property type="match status" value="1"/>
</dbReference>
<dbReference type="RefSeq" id="WP_312867410.1">
    <property type="nucleotide sequence ID" value="NZ_WMBA01000002.1"/>
</dbReference>
<dbReference type="InterPro" id="IPR045621">
    <property type="entry name" value="BPD_transp_1_N"/>
</dbReference>
<name>A0A6N7YV36_9PSEU</name>
<comment type="subcellular location">
    <subcellularLocation>
        <location evidence="1 7">Cell membrane</location>
        <topology evidence="1 7">Multi-pass membrane protein</topology>
    </subcellularLocation>
</comment>
<feature type="transmembrane region" description="Helical" evidence="7">
    <location>
        <begin position="174"/>
        <end position="197"/>
    </location>
</feature>
<dbReference type="PROSITE" id="PS50928">
    <property type="entry name" value="ABC_TM1"/>
    <property type="match status" value="1"/>
</dbReference>
<accession>A0A6N7YV36</accession>
<dbReference type="EMBL" id="WMBA01000002">
    <property type="protein sequence ID" value="MTD52733.1"/>
    <property type="molecule type" value="Genomic_DNA"/>
</dbReference>
<comment type="similarity">
    <text evidence="7">Belongs to the binding-protein-dependent transport system permease family.</text>
</comment>
<sequence length="314" mass="33749">MGRLIRRRLLLSVPLVLVVSILTFVLQSLTPGDAARTILGTDFDPAQYAMLRQKLGLDEPLWERYWNWLQQLFHGSLGDSLFSGQAVTEALNERLGVTLSLIVATVLLAGMTGIGLGVLSATRRNGLLARTVDVLSLVGEALPSFWVGLLLIAGFAVLWQIFPATGYIAPADSIGGWAWSLVLPVVTLSLGAVAVIAKQTRDSMMDILDREFVSALRARGIAESSIVFRHALRAAAIPVVTVLGLLFVHLLSGTVLVETVFGLPGLGGLAVQATTQHDMPMIQGAAVYFTLIVVVVNLLIDITYGWLNPKARTS</sequence>
<dbReference type="GO" id="GO:0005886">
    <property type="term" value="C:plasma membrane"/>
    <property type="evidence" value="ECO:0007669"/>
    <property type="project" value="UniProtKB-SubCell"/>
</dbReference>
<evidence type="ECO:0000313" key="10">
    <source>
        <dbReference type="Proteomes" id="UP000440096"/>
    </source>
</evidence>
<dbReference type="Pfam" id="PF00528">
    <property type="entry name" value="BPD_transp_1"/>
    <property type="match status" value="1"/>
</dbReference>
<evidence type="ECO:0000256" key="6">
    <source>
        <dbReference type="ARBA" id="ARBA00023136"/>
    </source>
</evidence>
<reference evidence="9 10" key="1">
    <citation type="submission" date="2019-11" db="EMBL/GenBank/DDBJ databases">
        <title>Draft genome of Amycolatopsis RM579.</title>
        <authorList>
            <person name="Duangmal K."/>
            <person name="Mingma R."/>
        </authorList>
    </citation>
    <scope>NUCLEOTIDE SEQUENCE [LARGE SCALE GENOMIC DNA]</scope>
    <source>
        <strain evidence="9 10">RM579</strain>
    </source>
</reference>
<evidence type="ECO:0000313" key="9">
    <source>
        <dbReference type="EMBL" id="MTD52733.1"/>
    </source>
</evidence>
<dbReference type="Pfam" id="PF19300">
    <property type="entry name" value="BPD_transp_1_N"/>
    <property type="match status" value="1"/>
</dbReference>
<dbReference type="PANTHER" id="PTHR43163:SF6">
    <property type="entry name" value="DIPEPTIDE TRANSPORT SYSTEM PERMEASE PROTEIN DPPB-RELATED"/>
    <property type="match status" value="1"/>
</dbReference>
<feature type="transmembrane region" description="Helical" evidence="7">
    <location>
        <begin position="285"/>
        <end position="307"/>
    </location>
</feature>
<dbReference type="InterPro" id="IPR000515">
    <property type="entry name" value="MetI-like"/>
</dbReference>
<dbReference type="InterPro" id="IPR035906">
    <property type="entry name" value="MetI-like_sf"/>
</dbReference>
<keyword evidence="4 7" id="KW-0812">Transmembrane</keyword>
<dbReference type="Gene3D" id="1.10.3720.10">
    <property type="entry name" value="MetI-like"/>
    <property type="match status" value="1"/>
</dbReference>
<evidence type="ECO:0000256" key="5">
    <source>
        <dbReference type="ARBA" id="ARBA00022989"/>
    </source>
</evidence>
<keyword evidence="6 7" id="KW-0472">Membrane</keyword>
<feature type="transmembrane region" description="Helical" evidence="7">
    <location>
        <begin position="134"/>
        <end position="162"/>
    </location>
</feature>
<evidence type="ECO:0000256" key="1">
    <source>
        <dbReference type="ARBA" id="ARBA00004651"/>
    </source>
</evidence>
<dbReference type="CDD" id="cd06261">
    <property type="entry name" value="TM_PBP2"/>
    <property type="match status" value="1"/>
</dbReference>
<gene>
    <name evidence="9" type="ORF">GKO32_01880</name>
</gene>
<dbReference type="PANTHER" id="PTHR43163">
    <property type="entry name" value="DIPEPTIDE TRANSPORT SYSTEM PERMEASE PROTEIN DPPB-RELATED"/>
    <property type="match status" value="1"/>
</dbReference>
<feature type="domain" description="ABC transmembrane type-1" evidence="8">
    <location>
        <begin position="95"/>
        <end position="300"/>
    </location>
</feature>
<dbReference type="AlphaFoldDB" id="A0A6N7YV36"/>
<evidence type="ECO:0000256" key="3">
    <source>
        <dbReference type="ARBA" id="ARBA00022475"/>
    </source>
</evidence>
<evidence type="ECO:0000256" key="7">
    <source>
        <dbReference type="RuleBase" id="RU363032"/>
    </source>
</evidence>
<organism evidence="9 10">
    <name type="scientific">Amycolatopsis pithecellobii</name>
    <dbReference type="NCBI Taxonomy" id="664692"/>
    <lineage>
        <taxon>Bacteria</taxon>
        <taxon>Bacillati</taxon>
        <taxon>Actinomycetota</taxon>
        <taxon>Actinomycetes</taxon>
        <taxon>Pseudonocardiales</taxon>
        <taxon>Pseudonocardiaceae</taxon>
        <taxon>Amycolatopsis</taxon>
    </lineage>
</organism>